<gene>
    <name evidence="2" type="ORF">TIFTF001_011934</name>
</gene>
<dbReference type="AlphaFoldDB" id="A0AA87ZSN0"/>
<reference evidence="2" key="1">
    <citation type="submission" date="2023-07" db="EMBL/GenBank/DDBJ databases">
        <title>draft genome sequence of fig (Ficus carica).</title>
        <authorList>
            <person name="Takahashi T."/>
            <person name="Nishimura K."/>
        </authorList>
    </citation>
    <scope>NUCLEOTIDE SEQUENCE</scope>
</reference>
<sequence length="378" mass="41687">MKLYLVFVRIIQRPYSICRLKKITDKKDATPGCDVGEPSGTRGGDNISDFENPVAPSAISEVHSDREVNADLLSQPLLSSDWCFPEEDVLYLSDLFDDDQQINCVMDENQPEPDNYLPHKGPYVTCHFEDKTNEMAGTPSCDKGEPSGPAYMISATENPVAPAAILEAHVHKEVNADLLSQPFLLPGDYFTEDDVLYFSDVFDDDQNINWVVDEFHPELENSLPHQGPSVISRLVYKTDEKAGIPGCYVGEPSGNITSDIGNLVAPTAIQEVQSLAEMNSEKDNGMIFSNSFNDGKNIMQVQCGADEPEESSAEFVDGLIVDPHENNCGETTNNLLSNYIQLKSLKRPYFLDGPASVDRNVEGVDGRVKRSRSLALGE</sequence>
<name>A0AA87ZSN0_FICCA</name>
<dbReference type="Proteomes" id="UP001187192">
    <property type="component" value="Unassembled WGS sequence"/>
</dbReference>
<comment type="caution">
    <text evidence="2">The sequence shown here is derived from an EMBL/GenBank/DDBJ whole genome shotgun (WGS) entry which is preliminary data.</text>
</comment>
<evidence type="ECO:0000256" key="1">
    <source>
        <dbReference type="SAM" id="MobiDB-lite"/>
    </source>
</evidence>
<proteinExistence type="predicted"/>
<feature type="region of interest" description="Disordered" evidence="1">
    <location>
        <begin position="29"/>
        <end position="49"/>
    </location>
</feature>
<dbReference type="EMBL" id="BTGU01000015">
    <property type="protein sequence ID" value="GMN42734.1"/>
    <property type="molecule type" value="Genomic_DNA"/>
</dbReference>
<organism evidence="2 3">
    <name type="scientific">Ficus carica</name>
    <name type="common">Common fig</name>
    <dbReference type="NCBI Taxonomy" id="3494"/>
    <lineage>
        <taxon>Eukaryota</taxon>
        <taxon>Viridiplantae</taxon>
        <taxon>Streptophyta</taxon>
        <taxon>Embryophyta</taxon>
        <taxon>Tracheophyta</taxon>
        <taxon>Spermatophyta</taxon>
        <taxon>Magnoliopsida</taxon>
        <taxon>eudicotyledons</taxon>
        <taxon>Gunneridae</taxon>
        <taxon>Pentapetalae</taxon>
        <taxon>rosids</taxon>
        <taxon>fabids</taxon>
        <taxon>Rosales</taxon>
        <taxon>Moraceae</taxon>
        <taxon>Ficeae</taxon>
        <taxon>Ficus</taxon>
    </lineage>
</organism>
<keyword evidence="3" id="KW-1185">Reference proteome</keyword>
<protein>
    <submittedName>
        <fullName evidence="2">Uncharacterized protein</fullName>
    </submittedName>
</protein>
<evidence type="ECO:0000313" key="3">
    <source>
        <dbReference type="Proteomes" id="UP001187192"/>
    </source>
</evidence>
<evidence type="ECO:0000313" key="2">
    <source>
        <dbReference type="EMBL" id="GMN42734.1"/>
    </source>
</evidence>
<accession>A0AA87ZSN0</accession>